<evidence type="ECO:0000313" key="3">
    <source>
        <dbReference type="Proteomes" id="UP000182715"/>
    </source>
</evidence>
<sequence>MRSFIGKAEIAPPSFPRKRESEHVRRETYIPSFPRKWESRTSEFSDNL</sequence>
<evidence type="ECO:0000313" key="2">
    <source>
        <dbReference type="EMBL" id="CRZ00195.1"/>
    </source>
</evidence>
<reference evidence="2 3" key="1">
    <citation type="submission" date="2014-11" db="EMBL/GenBank/DDBJ databases">
        <authorList>
            <person name="Diene M.Seydina."/>
        </authorList>
    </citation>
    <scope>NUCLEOTIDE SEQUENCE [LARGE SCALE GENOMIC DNA]</scope>
    <source>
        <strain evidence="2 3">Neisseria meningitidis CHUV</strain>
    </source>
</reference>
<dbReference type="AlphaFoldDB" id="A0A0H5QG06"/>
<proteinExistence type="predicted"/>
<accession>A0A0H5QG06</accession>
<evidence type="ECO:0000256" key="1">
    <source>
        <dbReference type="SAM" id="MobiDB-lite"/>
    </source>
</evidence>
<organism evidence="2 3">
    <name type="scientific">Neisseria meningitidis serogroup B</name>
    <dbReference type="NCBI Taxonomy" id="491"/>
    <lineage>
        <taxon>Bacteria</taxon>
        <taxon>Pseudomonadati</taxon>
        <taxon>Pseudomonadota</taxon>
        <taxon>Betaproteobacteria</taxon>
        <taxon>Neisseriales</taxon>
        <taxon>Neisseriaceae</taxon>
        <taxon>Neisseria</taxon>
    </lineage>
</organism>
<dbReference type="EMBL" id="CVTF01000125">
    <property type="protein sequence ID" value="CRZ00195.1"/>
    <property type="molecule type" value="Genomic_DNA"/>
</dbReference>
<dbReference type="Proteomes" id="UP000182715">
    <property type="component" value="Unassembled WGS sequence"/>
</dbReference>
<feature type="region of interest" description="Disordered" evidence="1">
    <location>
        <begin position="1"/>
        <end position="23"/>
    </location>
</feature>
<protein>
    <submittedName>
        <fullName evidence="2">PilS cassette</fullName>
    </submittedName>
</protein>
<name>A0A0H5QG06_NEIMI</name>